<proteinExistence type="inferred from homology"/>
<evidence type="ECO:0000256" key="2">
    <source>
        <dbReference type="ARBA" id="ARBA00022980"/>
    </source>
</evidence>
<keyword evidence="2 5" id="KW-0689">Ribosomal protein</keyword>
<comment type="subunit">
    <text evidence="5">Part of the 50S ribosomal subunit.</text>
</comment>
<dbReference type="InterPro" id="IPR023574">
    <property type="entry name" value="Ribosomal_uL4_dom_sf"/>
</dbReference>
<evidence type="ECO:0000256" key="3">
    <source>
        <dbReference type="ARBA" id="ARBA00023274"/>
    </source>
</evidence>
<keyword evidence="5" id="KW-0699">rRNA-binding</keyword>
<gene>
    <name evidence="5" type="primary">rplD</name>
    <name evidence="7" type="ORF">ENF32_01285</name>
</gene>
<feature type="region of interest" description="Disordered" evidence="6">
    <location>
        <begin position="53"/>
        <end position="72"/>
    </location>
</feature>
<evidence type="ECO:0000256" key="5">
    <source>
        <dbReference type="HAMAP-Rule" id="MF_01328"/>
    </source>
</evidence>
<reference evidence="7" key="1">
    <citation type="journal article" date="2020" name="mSystems">
        <title>Genome- and Community-Level Interaction Insights into Carbon Utilization and Element Cycling Functions of Hydrothermarchaeota in Hydrothermal Sediment.</title>
        <authorList>
            <person name="Zhou Z."/>
            <person name="Liu Y."/>
            <person name="Xu W."/>
            <person name="Pan J."/>
            <person name="Luo Z.H."/>
            <person name="Li M."/>
        </authorList>
    </citation>
    <scope>NUCLEOTIDE SEQUENCE [LARGE SCALE GENOMIC DNA]</scope>
    <source>
        <strain evidence="7">HyVt-115</strain>
    </source>
</reference>
<comment type="similarity">
    <text evidence="1 5">Belongs to the universal ribosomal protein uL4 family.</text>
</comment>
<evidence type="ECO:0000256" key="1">
    <source>
        <dbReference type="ARBA" id="ARBA00010528"/>
    </source>
</evidence>
<feature type="compositionally biased region" description="Basic residues" evidence="6">
    <location>
        <begin position="60"/>
        <end position="71"/>
    </location>
</feature>
<keyword evidence="5" id="KW-0694">RNA-binding</keyword>
<dbReference type="Pfam" id="PF00573">
    <property type="entry name" value="Ribosomal_L4"/>
    <property type="match status" value="1"/>
</dbReference>
<sequence>MAIVEIIGRDGSKVEERAVAGDILDVPLKRHLLYEVVKMQLACRRRGTAYTKTRGEVRGGGRKPWRQKGTGRARQGSIRAPHWVGGGVTFGPRPRDYSYRLPRKARMIAIKSALSAKYRDGEIVFVDKIELPDHKTKSAVAFLKDLGLDGKKVLLVVEELDFNLDRATRNLPRVKVLKVEGLNVYDLLDYEIVVCTAGALSRIEEALA</sequence>
<dbReference type="NCBIfam" id="TIGR03953">
    <property type="entry name" value="rplD_bact"/>
    <property type="match status" value="1"/>
</dbReference>
<dbReference type="EMBL" id="DQWS01000050">
    <property type="protein sequence ID" value="HDD52686.1"/>
    <property type="molecule type" value="Genomic_DNA"/>
</dbReference>
<dbReference type="Gene3D" id="3.40.1370.10">
    <property type="match status" value="1"/>
</dbReference>
<dbReference type="PANTHER" id="PTHR10746:SF6">
    <property type="entry name" value="LARGE RIBOSOMAL SUBUNIT PROTEIN UL4M"/>
    <property type="match status" value="1"/>
</dbReference>
<dbReference type="HAMAP" id="MF_01328_B">
    <property type="entry name" value="Ribosomal_uL4_B"/>
    <property type="match status" value="1"/>
</dbReference>
<dbReference type="GO" id="GO:0005840">
    <property type="term" value="C:ribosome"/>
    <property type="evidence" value="ECO:0007669"/>
    <property type="project" value="UniProtKB-KW"/>
</dbReference>
<dbReference type="Proteomes" id="UP000885690">
    <property type="component" value="Unassembled WGS sequence"/>
</dbReference>
<dbReference type="SUPFAM" id="SSF52166">
    <property type="entry name" value="Ribosomal protein L4"/>
    <property type="match status" value="1"/>
</dbReference>
<protein>
    <recommendedName>
        <fullName evidence="4 5">Large ribosomal subunit protein uL4</fullName>
    </recommendedName>
</protein>
<evidence type="ECO:0000256" key="6">
    <source>
        <dbReference type="SAM" id="MobiDB-lite"/>
    </source>
</evidence>
<evidence type="ECO:0000313" key="7">
    <source>
        <dbReference type="EMBL" id="HDD52686.1"/>
    </source>
</evidence>
<comment type="function">
    <text evidence="5">Forms part of the polypeptide exit tunnel.</text>
</comment>
<dbReference type="GO" id="GO:0003735">
    <property type="term" value="F:structural constituent of ribosome"/>
    <property type="evidence" value="ECO:0007669"/>
    <property type="project" value="InterPro"/>
</dbReference>
<dbReference type="InterPro" id="IPR002136">
    <property type="entry name" value="Ribosomal_uL4"/>
</dbReference>
<organism evidence="7">
    <name type="scientific">Thermosulfidibacter takaii</name>
    <dbReference type="NCBI Taxonomy" id="412593"/>
    <lineage>
        <taxon>Bacteria</taxon>
        <taxon>Pseudomonadati</taxon>
        <taxon>Thermosulfidibacterota</taxon>
        <taxon>Thermosulfidibacteria</taxon>
        <taxon>Thermosulfidibacterales</taxon>
        <taxon>Thermosulfidibacteraceae</taxon>
    </lineage>
</organism>
<keyword evidence="3 5" id="KW-0687">Ribonucleoprotein</keyword>
<comment type="function">
    <text evidence="5">One of the primary rRNA binding proteins, this protein initially binds near the 5'-end of the 23S rRNA. It is important during the early stages of 50S assembly. It makes multiple contacts with different domains of the 23S rRNA in the assembled 50S subunit and ribosome.</text>
</comment>
<accession>A0A7C0Y7W5</accession>
<dbReference type="PANTHER" id="PTHR10746">
    <property type="entry name" value="50S RIBOSOMAL PROTEIN L4"/>
    <property type="match status" value="1"/>
</dbReference>
<evidence type="ECO:0000256" key="4">
    <source>
        <dbReference type="ARBA" id="ARBA00035244"/>
    </source>
</evidence>
<dbReference type="AlphaFoldDB" id="A0A7C0Y7W5"/>
<dbReference type="GO" id="GO:0019843">
    <property type="term" value="F:rRNA binding"/>
    <property type="evidence" value="ECO:0007669"/>
    <property type="project" value="UniProtKB-UniRule"/>
</dbReference>
<dbReference type="InterPro" id="IPR013005">
    <property type="entry name" value="Ribosomal_uL4-like"/>
</dbReference>
<dbReference type="GO" id="GO:0006412">
    <property type="term" value="P:translation"/>
    <property type="evidence" value="ECO:0007669"/>
    <property type="project" value="UniProtKB-UniRule"/>
</dbReference>
<dbReference type="GO" id="GO:1990904">
    <property type="term" value="C:ribonucleoprotein complex"/>
    <property type="evidence" value="ECO:0007669"/>
    <property type="project" value="UniProtKB-KW"/>
</dbReference>
<name>A0A7C0Y7W5_9BACT</name>
<comment type="caution">
    <text evidence="7">The sequence shown here is derived from an EMBL/GenBank/DDBJ whole genome shotgun (WGS) entry which is preliminary data.</text>
</comment>